<dbReference type="InterPro" id="IPR050509">
    <property type="entry name" value="CoA-transferase_III"/>
</dbReference>
<protein>
    <submittedName>
        <fullName evidence="2">CoA transferase</fullName>
    </submittedName>
</protein>
<name>A0A086PBW7_SPHHM</name>
<comment type="caution">
    <text evidence="2">The sequence shown here is derived from an EMBL/GenBank/DDBJ whole genome shotgun (WGS) entry which is preliminary data.</text>
</comment>
<dbReference type="Gene3D" id="3.30.1540.10">
    <property type="entry name" value="formyl-coa transferase, domain 3"/>
    <property type="match status" value="1"/>
</dbReference>
<dbReference type="Gene3D" id="3.40.50.10540">
    <property type="entry name" value="Crotonobetainyl-coa:carnitine coa-transferase, domain 1"/>
    <property type="match status" value="1"/>
</dbReference>
<evidence type="ECO:0000256" key="1">
    <source>
        <dbReference type="ARBA" id="ARBA00022679"/>
    </source>
</evidence>
<sequence length="407" mass="43825">MNVADMLIHKIDRTDLGPLTGVLVIDIGHIVAGPMVASILADFGATVIKVENPASLDPLRKVYPKNGVGLWAKSLDRNKLPITLNLKSPRGCELLEQVLAKADVLLENFRPGVLERLGFARDRLLAEVNERLVIGRVSGWGQTGPFRTRRGYGRTGEAGSGFAQLNGTAEGPPSHSAASLGDTAAAIWAAFGVMLALRASERDGVGQVVDVALNEALMRMLEQQIPVFDQTGRILARMGSETPGMPTVNVYRTRDGGYFSVSNATPRTQAAYIRLVGLEGDPDLGTVADTDRNRERFNAHVAAWMAERTLAEVDQLFDEAGAVGTPVWDAATITRNEHLAEREMVVSVDDPELGPFRMTGVVPKLSRTPGEVRHAGRMPGDANTQVLGGRLGLDQADIDLLRNEGVI</sequence>
<organism evidence="2 3">
    <name type="scientific">Sphingobium herbicidovorans (strain ATCC 700291 / DSM 11019 / CCUG 56400 / KCTC 2939 / LMG 18315 / NBRC 16415 / MH)</name>
    <name type="common">Sphingomonas herbicidovorans</name>
    <dbReference type="NCBI Taxonomy" id="1219045"/>
    <lineage>
        <taxon>Bacteria</taxon>
        <taxon>Pseudomonadati</taxon>
        <taxon>Pseudomonadota</taxon>
        <taxon>Alphaproteobacteria</taxon>
        <taxon>Sphingomonadales</taxon>
        <taxon>Sphingomonadaceae</taxon>
        <taxon>Sphingobium</taxon>
    </lineage>
</organism>
<dbReference type="Proteomes" id="UP000024284">
    <property type="component" value="Unassembled WGS sequence"/>
</dbReference>
<dbReference type="InterPro" id="IPR044855">
    <property type="entry name" value="CoA-Trfase_III_dom3_sf"/>
</dbReference>
<evidence type="ECO:0000313" key="3">
    <source>
        <dbReference type="Proteomes" id="UP000024284"/>
    </source>
</evidence>
<dbReference type="AlphaFoldDB" id="A0A086PBW7"/>
<gene>
    <name evidence="2" type="ORF">BV98_001252</name>
</gene>
<keyword evidence="1 2" id="KW-0808">Transferase</keyword>
<keyword evidence="3" id="KW-1185">Reference proteome</keyword>
<dbReference type="Pfam" id="PF02515">
    <property type="entry name" value="CoA_transf_3"/>
    <property type="match status" value="1"/>
</dbReference>
<dbReference type="GO" id="GO:0016740">
    <property type="term" value="F:transferase activity"/>
    <property type="evidence" value="ECO:0007669"/>
    <property type="project" value="UniProtKB-KW"/>
</dbReference>
<dbReference type="InterPro" id="IPR023606">
    <property type="entry name" value="CoA-Trfase_III_dom_1_sf"/>
</dbReference>
<proteinExistence type="predicted"/>
<dbReference type="PANTHER" id="PTHR48228">
    <property type="entry name" value="SUCCINYL-COA--D-CITRAMALATE COA-TRANSFERASE"/>
    <property type="match status" value="1"/>
</dbReference>
<dbReference type="InterPro" id="IPR003673">
    <property type="entry name" value="CoA-Trfase_fam_III"/>
</dbReference>
<dbReference type="EMBL" id="JFZA02000008">
    <property type="protein sequence ID" value="KFG90885.1"/>
    <property type="molecule type" value="Genomic_DNA"/>
</dbReference>
<dbReference type="eggNOG" id="COG1804">
    <property type="taxonomic scope" value="Bacteria"/>
</dbReference>
<dbReference type="PATRIC" id="fig|1219045.3.peg.1283"/>
<dbReference type="SUPFAM" id="SSF89796">
    <property type="entry name" value="CoA-transferase family III (CaiB/BaiF)"/>
    <property type="match status" value="1"/>
</dbReference>
<dbReference type="STRING" id="76947.GCA_002080435_04096"/>
<reference evidence="2" key="1">
    <citation type="submission" date="2014-08" db="EMBL/GenBank/DDBJ databases">
        <title>Draft genome sequences of Sphingobium herbicidovorans.</title>
        <authorList>
            <person name="Gan H.M."/>
            <person name="Gan H.Y."/>
            <person name="Savka M.A."/>
        </authorList>
    </citation>
    <scope>NUCLEOTIDE SEQUENCE [LARGE SCALE GENOMIC DNA]</scope>
    <source>
        <strain evidence="2">NBRC 16415</strain>
    </source>
</reference>
<dbReference type="PANTHER" id="PTHR48228:SF6">
    <property type="entry name" value="L-CARNITINE COA-TRANSFERASE"/>
    <property type="match status" value="1"/>
</dbReference>
<evidence type="ECO:0000313" key="2">
    <source>
        <dbReference type="EMBL" id="KFG90885.1"/>
    </source>
</evidence>
<accession>A0A086PBW7</accession>